<accession>A0ABP5G3M6</accession>
<organism evidence="1 2">
    <name type="scientific">Yaniella flava</name>
    <dbReference type="NCBI Taxonomy" id="287930"/>
    <lineage>
        <taxon>Bacteria</taxon>
        <taxon>Bacillati</taxon>
        <taxon>Actinomycetota</taxon>
        <taxon>Actinomycetes</taxon>
        <taxon>Micrococcales</taxon>
        <taxon>Micrococcaceae</taxon>
        <taxon>Yaniella</taxon>
    </lineage>
</organism>
<name>A0ABP5G3M6_9MICC</name>
<dbReference type="RefSeq" id="WP_343957434.1">
    <property type="nucleotide sequence ID" value="NZ_BAAAMN010000028.1"/>
</dbReference>
<proteinExistence type="predicted"/>
<gene>
    <name evidence="1" type="ORF">GCM10009720_16410</name>
</gene>
<protein>
    <submittedName>
        <fullName evidence="1">Uncharacterized protein</fullName>
    </submittedName>
</protein>
<keyword evidence="2" id="KW-1185">Reference proteome</keyword>
<sequence>MSQSNISILAEQYATAMAATHGGDAAHHHRGFIRIINLHEIDTATKTLTDAATSLEHHSVVPPPKDDRWTQSIGDNGEAAWLRDRADHINDQRYEDAVANAPLDNPSPEVRTAVALERIAESLHSNMRGTA</sequence>
<comment type="caution">
    <text evidence="1">The sequence shown here is derived from an EMBL/GenBank/DDBJ whole genome shotgun (WGS) entry which is preliminary data.</text>
</comment>
<evidence type="ECO:0000313" key="2">
    <source>
        <dbReference type="Proteomes" id="UP001501461"/>
    </source>
</evidence>
<reference evidence="2" key="1">
    <citation type="journal article" date="2019" name="Int. J. Syst. Evol. Microbiol.">
        <title>The Global Catalogue of Microorganisms (GCM) 10K type strain sequencing project: providing services to taxonomists for standard genome sequencing and annotation.</title>
        <authorList>
            <consortium name="The Broad Institute Genomics Platform"/>
            <consortium name="The Broad Institute Genome Sequencing Center for Infectious Disease"/>
            <person name="Wu L."/>
            <person name="Ma J."/>
        </authorList>
    </citation>
    <scope>NUCLEOTIDE SEQUENCE [LARGE SCALE GENOMIC DNA]</scope>
    <source>
        <strain evidence="2">JCM 13595</strain>
    </source>
</reference>
<dbReference type="Proteomes" id="UP001501461">
    <property type="component" value="Unassembled WGS sequence"/>
</dbReference>
<evidence type="ECO:0000313" key="1">
    <source>
        <dbReference type="EMBL" id="GAA2036530.1"/>
    </source>
</evidence>
<dbReference type="EMBL" id="BAAAMN010000028">
    <property type="protein sequence ID" value="GAA2036530.1"/>
    <property type="molecule type" value="Genomic_DNA"/>
</dbReference>